<proteinExistence type="predicted"/>
<evidence type="ECO:0000313" key="2">
    <source>
        <dbReference type="Proteomes" id="UP000299102"/>
    </source>
</evidence>
<dbReference type="AlphaFoldDB" id="A0A4C2AHP6"/>
<sequence>MANGMTHDDAFFYATALDSLVRVRSILLHFVASLLTVRPTVSELKRVIGRNRRAGTGAEIVDLYVQAGEAAGRKLVKYLINAQYLLRVGNVDKCKKPKHERDKGKLNMMILTPHVLLSC</sequence>
<evidence type="ECO:0000313" key="1">
    <source>
        <dbReference type="EMBL" id="GBP98177.1"/>
    </source>
</evidence>
<comment type="caution">
    <text evidence="1">The sequence shown here is derived from an EMBL/GenBank/DDBJ whole genome shotgun (WGS) entry which is preliminary data.</text>
</comment>
<dbReference type="Proteomes" id="UP000299102">
    <property type="component" value="Unassembled WGS sequence"/>
</dbReference>
<accession>A0A4C2AHP6</accession>
<organism evidence="1 2">
    <name type="scientific">Eumeta variegata</name>
    <name type="common">Bagworm moth</name>
    <name type="synonym">Eumeta japonica</name>
    <dbReference type="NCBI Taxonomy" id="151549"/>
    <lineage>
        <taxon>Eukaryota</taxon>
        <taxon>Metazoa</taxon>
        <taxon>Ecdysozoa</taxon>
        <taxon>Arthropoda</taxon>
        <taxon>Hexapoda</taxon>
        <taxon>Insecta</taxon>
        <taxon>Pterygota</taxon>
        <taxon>Neoptera</taxon>
        <taxon>Endopterygota</taxon>
        <taxon>Lepidoptera</taxon>
        <taxon>Glossata</taxon>
        <taxon>Ditrysia</taxon>
        <taxon>Tineoidea</taxon>
        <taxon>Psychidae</taxon>
        <taxon>Oiketicinae</taxon>
        <taxon>Eumeta</taxon>
    </lineage>
</organism>
<reference evidence="1 2" key="1">
    <citation type="journal article" date="2019" name="Commun. Biol.">
        <title>The bagworm genome reveals a unique fibroin gene that provides high tensile strength.</title>
        <authorList>
            <person name="Kono N."/>
            <person name="Nakamura H."/>
            <person name="Ohtoshi R."/>
            <person name="Tomita M."/>
            <person name="Numata K."/>
            <person name="Arakawa K."/>
        </authorList>
    </citation>
    <scope>NUCLEOTIDE SEQUENCE [LARGE SCALE GENOMIC DNA]</scope>
</reference>
<dbReference type="EMBL" id="BGZK01003084">
    <property type="protein sequence ID" value="GBP98177.1"/>
    <property type="molecule type" value="Genomic_DNA"/>
</dbReference>
<protein>
    <submittedName>
        <fullName evidence="1">Uncharacterized protein</fullName>
    </submittedName>
</protein>
<name>A0A4C2AHP6_EUMVA</name>
<keyword evidence="2" id="KW-1185">Reference proteome</keyword>
<gene>
    <name evidence="1" type="ORF">EVAR_68736_1</name>
</gene>